<protein>
    <submittedName>
        <fullName evidence="1">Phage-like protein</fullName>
    </submittedName>
</protein>
<name>A0ABY6T0V8_9CLOT</name>
<dbReference type="SUPFAM" id="SSF46689">
    <property type="entry name" value="Homeodomain-like"/>
    <property type="match status" value="1"/>
</dbReference>
<dbReference type="Gene3D" id="1.10.10.60">
    <property type="entry name" value="Homeodomain-like"/>
    <property type="match status" value="1"/>
</dbReference>
<evidence type="ECO:0000313" key="2">
    <source>
        <dbReference type="Proteomes" id="UP000277570"/>
    </source>
</evidence>
<proteinExistence type="predicted"/>
<keyword evidence="2" id="KW-1185">Reference proteome</keyword>
<dbReference type="EMBL" id="UYIN01000024">
    <property type="protein sequence ID" value="VDG74692.1"/>
    <property type="molecule type" value="Genomic_DNA"/>
</dbReference>
<dbReference type="InterPro" id="IPR009057">
    <property type="entry name" value="Homeodomain-like_sf"/>
</dbReference>
<dbReference type="Proteomes" id="UP000277570">
    <property type="component" value="Unassembled WGS sequence"/>
</dbReference>
<gene>
    <name evidence="1" type="ORF">NCTC10913_04938</name>
</gene>
<dbReference type="RefSeq" id="WP_125150246.1">
    <property type="nucleotide sequence ID" value="NZ_UYIN01000024.1"/>
</dbReference>
<sequence length="138" mass="15829">MSNMEEIKSKVIDEILEGKKMTEIAKDNGLYRSLLYRWLKDELFKAELETRRAQLRKSASDKITGRVNNLVDKMLDLAENSTDNRVKYNAIKYLLDRALGTPVAAKEDVNNVGNDKDNKDANTLKQELDDIKNLQVIK</sequence>
<evidence type="ECO:0000313" key="1">
    <source>
        <dbReference type="EMBL" id="VDG74692.1"/>
    </source>
</evidence>
<reference evidence="1 2" key="1">
    <citation type="submission" date="2018-11" db="EMBL/GenBank/DDBJ databases">
        <authorList>
            <consortium name="Pathogen Informatics"/>
        </authorList>
    </citation>
    <scope>NUCLEOTIDE SEQUENCE [LARGE SCALE GENOMIC DNA]</scope>
    <source>
        <strain evidence="1 2">NCTC10913</strain>
    </source>
</reference>
<comment type="caution">
    <text evidence="1">The sequence shown here is derived from an EMBL/GenBank/DDBJ whole genome shotgun (WGS) entry which is preliminary data.</text>
</comment>
<accession>A0ABY6T0V8</accession>
<organism evidence="1 2">
    <name type="scientific">Clostridium carnis</name>
    <dbReference type="NCBI Taxonomy" id="1530"/>
    <lineage>
        <taxon>Bacteria</taxon>
        <taxon>Bacillati</taxon>
        <taxon>Bacillota</taxon>
        <taxon>Clostridia</taxon>
        <taxon>Eubacteriales</taxon>
        <taxon>Clostridiaceae</taxon>
        <taxon>Clostridium</taxon>
    </lineage>
</organism>